<sequence>MDETGETRIEEAKMPDVRTAFEGFVKNLTLEQHRLLILGEPDESTRLRLAKMCIDLILGLSNCLIKAVKDFEGQTEHQIFSKMGSMFIQIFSELMDVKGRCVSVEELTTLIVREVRDIINCALHSLEDSEEPVKSRITPLKRINAMVKHAIEILKGFVAKINIFCTSLPNRKRAKLNFTENVEEDMKEDVKIKDRFQKQHEPPSSPVGSETSITAVSQAVQKVIGQELNQILEPISDELSGSDYSSLQSESSGEISIVSDDVAKLIVEESFRFKQCGSASQSSEIRESCIMGINRVVSKIKTFFAKTFAKLTIHFMWAHLRTDLKHDSKRESEESIRSLLKRANSIILSETDANDEDDRYACVFLRFNTVFCGKIPKITRGLTDLFYSHFRHDAPMDVTAYTTIKNRVCCYLGLTNWWLNSEVSKVSENVILLLMETRPIVKTMLPKVVLEETGPSVVSHSVCEEAQAKPQQDSKWQTQKRKTQLRVVLEMVVTQTYTKAKVSRGMGKSEAIIDHLLQKTWAELKGIDFDIRGSTFELFGKAIFRNVCEKSGTPAHALMLLQLRDPQIEECIISIV</sequence>
<evidence type="ECO:0000313" key="2">
    <source>
        <dbReference type="Proteomes" id="UP000503349"/>
    </source>
</evidence>
<reference evidence="2" key="2">
    <citation type="submission" date="2019-02" db="EMBL/GenBank/DDBJ databases">
        <title>Opniocepnalus argus Var Kimnra genome.</title>
        <authorList>
            <person name="Zhou C."/>
            <person name="Xiao S."/>
        </authorList>
    </citation>
    <scope>NUCLEOTIDE SEQUENCE [LARGE SCALE GENOMIC DNA]</scope>
</reference>
<proteinExistence type="predicted"/>
<protein>
    <submittedName>
        <fullName evidence="1">Uncharacterized protein</fullName>
    </submittedName>
</protein>
<keyword evidence="2" id="KW-1185">Reference proteome</keyword>
<dbReference type="Proteomes" id="UP000503349">
    <property type="component" value="Chromosome 21"/>
</dbReference>
<organism evidence="1 2">
    <name type="scientific">Channa argus</name>
    <name type="common">Northern snakehead</name>
    <name type="synonym">Ophicephalus argus</name>
    <dbReference type="NCBI Taxonomy" id="215402"/>
    <lineage>
        <taxon>Eukaryota</taxon>
        <taxon>Metazoa</taxon>
        <taxon>Chordata</taxon>
        <taxon>Craniata</taxon>
        <taxon>Vertebrata</taxon>
        <taxon>Euteleostomi</taxon>
        <taxon>Actinopterygii</taxon>
        <taxon>Neopterygii</taxon>
        <taxon>Teleostei</taxon>
        <taxon>Neoteleostei</taxon>
        <taxon>Acanthomorphata</taxon>
        <taxon>Anabantaria</taxon>
        <taxon>Anabantiformes</taxon>
        <taxon>Channoidei</taxon>
        <taxon>Channidae</taxon>
        <taxon>Channa</taxon>
    </lineage>
</organism>
<name>A0A6G1QQW9_CHAAH</name>
<reference evidence="1 2" key="1">
    <citation type="submission" date="2019-02" db="EMBL/GenBank/DDBJ databases">
        <title>Opniocepnalus argus genome.</title>
        <authorList>
            <person name="Zhou C."/>
            <person name="Xiao S."/>
        </authorList>
    </citation>
    <scope>NUCLEOTIDE SEQUENCE [LARGE SCALE GENOMIC DNA]</scope>
    <source>
        <strain evidence="1">OARG1902GOOAL</strain>
        <tissue evidence="1">Muscle</tissue>
    </source>
</reference>
<evidence type="ECO:0000313" key="1">
    <source>
        <dbReference type="EMBL" id="KAF3704884.1"/>
    </source>
</evidence>
<accession>A0A6G1QQW9</accession>
<dbReference type="AlphaFoldDB" id="A0A6G1QQW9"/>
<dbReference type="EMBL" id="CM015732">
    <property type="protein sequence ID" value="KAF3704884.1"/>
    <property type="molecule type" value="Genomic_DNA"/>
</dbReference>
<gene>
    <name evidence="1" type="ORF">EXN66_Car020574</name>
</gene>